<evidence type="ECO:0000313" key="6">
    <source>
        <dbReference type="EMBL" id="KXX76318.1"/>
    </source>
</evidence>
<dbReference type="Pfam" id="PF01544">
    <property type="entry name" value="CorA"/>
    <property type="match status" value="1"/>
</dbReference>
<evidence type="ECO:0000256" key="5">
    <source>
        <dbReference type="SAM" id="MobiDB-lite"/>
    </source>
</evidence>
<sequence>MAFRSIGDIDPNSTPAKDKLTSTEAKDIPQSTSAMPIDYLSLLSAVDLSKRAKNDPFHALIPIFAHAAFSEVALLNLMTELIEDLMDPLRPDDFRDDCFEKLQHYEAVMQKQVNQLRHCVRAISVLAKRQVSSGRVYPRQASRRGEQGSSSSEHQDVESPAPQSTEHRLVSSFSASGVLEDYEDLLERSLQLLTRIAVAMNIEMNRAMVLESRRAMEQSERTKKLTILATYFIPLTFTAALFGMNFEILGQGTLQPWCGQMAGVEFGEDFTVEKENPVVTLFQF</sequence>
<evidence type="ECO:0000256" key="1">
    <source>
        <dbReference type="ARBA" id="ARBA00004141"/>
    </source>
</evidence>
<dbReference type="InterPro" id="IPR045863">
    <property type="entry name" value="CorA_TM1_TM2"/>
</dbReference>
<feature type="region of interest" description="Disordered" evidence="5">
    <location>
        <begin position="1"/>
        <end position="27"/>
    </location>
</feature>
<proteinExistence type="predicted"/>
<keyword evidence="2" id="KW-0812">Transmembrane</keyword>
<keyword evidence="3" id="KW-1133">Transmembrane helix</keyword>
<evidence type="ECO:0000256" key="2">
    <source>
        <dbReference type="ARBA" id="ARBA00022692"/>
    </source>
</evidence>
<dbReference type="OrthoDB" id="3231000at2759"/>
<organism evidence="6 7">
    <name type="scientific">Madurella mycetomatis</name>
    <dbReference type="NCBI Taxonomy" id="100816"/>
    <lineage>
        <taxon>Eukaryota</taxon>
        <taxon>Fungi</taxon>
        <taxon>Dikarya</taxon>
        <taxon>Ascomycota</taxon>
        <taxon>Pezizomycotina</taxon>
        <taxon>Sordariomycetes</taxon>
        <taxon>Sordariomycetidae</taxon>
        <taxon>Sordariales</taxon>
        <taxon>Sordariales incertae sedis</taxon>
        <taxon>Madurella</taxon>
    </lineage>
</organism>
<dbReference type="VEuPathDB" id="FungiDB:MMYC01_205330"/>
<feature type="region of interest" description="Disordered" evidence="5">
    <location>
        <begin position="136"/>
        <end position="168"/>
    </location>
</feature>
<dbReference type="AlphaFoldDB" id="A0A175VXM6"/>
<evidence type="ECO:0000256" key="4">
    <source>
        <dbReference type="ARBA" id="ARBA00023136"/>
    </source>
</evidence>
<dbReference type="GO" id="GO:0016020">
    <property type="term" value="C:membrane"/>
    <property type="evidence" value="ECO:0007669"/>
    <property type="project" value="UniProtKB-SubCell"/>
</dbReference>
<comment type="subcellular location">
    <subcellularLocation>
        <location evidence="1">Membrane</location>
        <topology evidence="1">Multi-pass membrane protein</topology>
    </subcellularLocation>
</comment>
<evidence type="ECO:0000256" key="3">
    <source>
        <dbReference type="ARBA" id="ARBA00022989"/>
    </source>
</evidence>
<dbReference type="SUPFAM" id="SSF144083">
    <property type="entry name" value="Magnesium transport protein CorA, transmembrane region"/>
    <property type="match status" value="1"/>
</dbReference>
<keyword evidence="7" id="KW-1185">Reference proteome</keyword>
<dbReference type="EMBL" id="LCTW02000217">
    <property type="protein sequence ID" value="KXX76318.1"/>
    <property type="molecule type" value="Genomic_DNA"/>
</dbReference>
<dbReference type="STRING" id="100816.A0A175VXM6"/>
<reference evidence="6 7" key="1">
    <citation type="journal article" date="2016" name="Genome Announc.">
        <title>Genome Sequence of Madurella mycetomatis mm55, Isolated from a Human Mycetoma Case in Sudan.</title>
        <authorList>
            <person name="Smit S."/>
            <person name="Derks M.F."/>
            <person name="Bervoets S."/>
            <person name="Fahal A."/>
            <person name="van Leeuwen W."/>
            <person name="van Belkum A."/>
            <person name="van de Sande W.W."/>
        </authorList>
    </citation>
    <scope>NUCLEOTIDE SEQUENCE [LARGE SCALE GENOMIC DNA]</scope>
    <source>
        <strain evidence="7">mm55</strain>
    </source>
</reference>
<keyword evidence="4" id="KW-0472">Membrane</keyword>
<protein>
    <submittedName>
        <fullName evidence="6">Magnesium transport protein CorA</fullName>
    </submittedName>
</protein>
<feature type="compositionally biased region" description="Basic and acidic residues" evidence="5">
    <location>
        <begin position="16"/>
        <end position="27"/>
    </location>
</feature>
<dbReference type="GO" id="GO:0046873">
    <property type="term" value="F:metal ion transmembrane transporter activity"/>
    <property type="evidence" value="ECO:0007669"/>
    <property type="project" value="InterPro"/>
</dbReference>
<dbReference type="InterPro" id="IPR002523">
    <property type="entry name" value="MgTranspt_CorA/ZnTranspt_ZntB"/>
</dbReference>
<dbReference type="Proteomes" id="UP000078237">
    <property type="component" value="Unassembled WGS sequence"/>
</dbReference>
<evidence type="ECO:0000313" key="7">
    <source>
        <dbReference type="Proteomes" id="UP000078237"/>
    </source>
</evidence>
<dbReference type="Gene3D" id="1.20.58.340">
    <property type="entry name" value="Magnesium transport protein CorA, transmembrane region"/>
    <property type="match status" value="1"/>
</dbReference>
<comment type="caution">
    <text evidence="6">The sequence shown here is derived from an EMBL/GenBank/DDBJ whole genome shotgun (WGS) entry which is preliminary data.</text>
</comment>
<accession>A0A175VXM6</accession>
<name>A0A175VXM6_9PEZI</name>
<gene>
    <name evidence="6" type="ORF">MMYC01_205330</name>
</gene>